<proteinExistence type="predicted"/>
<name>A0A653XJN6_9FLAO</name>
<organism evidence="2 3">
    <name type="scientific">Maribacter litoralis</name>
    <dbReference type="NCBI Taxonomy" id="2059726"/>
    <lineage>
        <taxon>Bacteria</taxon>
        <taxon>Pseudomonadati</taxon>
        <taxon>Bacteroidota</taxon>
        <taxon>Flavobacteriia</taxon>
        <taxon>Flavobacteriales</taxon>
        <taxon>Flavobacteriaceae</taxon>
        <taxon>Maribacter</taxon>
    </lineage>
</organism>
<feature type="domain" description="DUF3291" evidence="1">
    <location>
        <begin position="7"/>
        <end position="145"/>
    </location>
</feature>
<protein>
    <recommendedName>
        <fullName evidence="1">DUF3291 domain-containing protein</fullName>
    </recommendedName>
</protein>
<evidence type="ECO:0000313" key="2">
    <source>
        <dbReference type="EMBL" id="VXC30223.1"/>
    </source>
</evidence>
<dbReference type="InterPro" id="IPR011008">
    <property type="entry name" value="Dimeric_a/b-barrel"/>
</dbReference>
<dbReference type="EMBL" id="CABWLR010000006">
    <property type="protein sequence ID" value="VXC30223.1"/>
    <property type="molecule type" value="Genomic_DNA"/>
</dbReference>
<dbReference type="RefSeq" id="WP_159304172.1">
    <property type="nucleotide sequence ID" value="NZ_LR733271.1"/>
</dbReference>
<dbReference type="SUPFAM" id="SSF54909">
    <property type="entry name" value="Dimeric alpha+beta barrel"/>
    <property type="match status" value="1"/>
</dbReference>
<dbReference type="AlphaFoldDB" id="A0A653XJN6"/>
<dbReference type="Proteomes" id="UP000430202">
    <property type="component" value="Unassembled WGS sequence"/>
</dbReference>
<evidence type="ECO:0000259" key="1">
    <source>
        <dbReference type="Pfam" id="PF11695"/>
    </source>
</evidence>
<accession>A0A653XJN6</accession>
<dbReference type="InterPro" id="IPR021708">
    <property type="entry name" value="DUF3291"/>
</dbReference>
<evidence type="ECO:0000313" key="3">
    <source>
        <dbReference type="Proteomes" id="UP000430202"/>
    </source>
</evidence>
<reference evidence="2 3" key="1">
    <citation type="submission" date="2019-10" db="EMBL/GenBank/DDBJ databases">
        <authorList>
            <person name="Karimi E."/>
        </authorList>
    </citation>
    <scope>NUCLEOTIDE SEQUENCE [LARGE SCALE GENOMIC DNA]</scope>
    <source>
        <strain evidence="2">Maribacter sp. 151</strain>
    </source>
</reference>
<gene>
    <name evidence="2" type="ORF">MARI151_60605</name>
</gene>
<keyword evidence="3" id="KW-1185">Reference proteome</keyword>
<sequence>MPNKYQLAQINIARMKGVNINDPIMKEFVDNLDKVNELAEHSEGFIWRLKDETNDATNFNPYNDEQVIINISVWKTVELLETFVYQTFHTDFLRRRKEWFHKFGKVSTAMWWISEGDYPTVQNAVELLDYLQKNGASQKVFDFKNKYAPPTS</sequence>
<dbReference type="Pfam" id="PF11695">
    <property type="entry name" value="DUF3291"/>
    <property type="match status" value="1"/>
</dbReference>